<reference evidence="2" key="1">
    <citation type="submission" date="2023-03" db="EMBL/GenBank/DDBJ databases">
        <title>Mating type loci evolution in Malassezia.</title>
        <authorList>
            <person name="Coelho M.A."/>
        </authorList>
    </citation>
    <scope>NUCLEOTIDE SEQUENCE</scope>
    <source>
        <strain evidence="2">CBS 11721</strain>
    </source>
</reference>
<dbReference type="GO" id="GO:0016651">
    <property type="term" value="F:oxidoreductase activity, acting on NAD(P)H"/>
    <property type="evidence" value="ECO:0007669"/>
    <property type="project" value="InterPro"/>
</dbReference>
<dbReference type="SUPFAM" id="SSF50129">
    <property type="entry name" value="GroES-like"/>
    <property type="match status" value="1"/>
</dbReference>
<dbReference type="InterPro" id="IPR011032">
    <property type="entry name" value="GroES-like_sf"/>
</dbReference>
<evidence type="ECO:0000313" key="2">
    <source>
        <dbReference type="EMBL" id="WFD36968.1"/>
    </source>
</evidence>
<dbReference type="Pfam" id="PF08240">
    <property type="entry name" value="ADH_N"/>
    <property type="match status" value="1"/>
</dbReference>
<keyword evidence="3" id="KW-1185">Reference proteome</keyword>
<dbReference type="AlphaFoldDB" id="A0AAF0F2D7"/>
<dbReference type="Gene3D" id="3.90.180.10">
    <property type="entry name" value="Medium-chain alcohol dehydrogenases, catalytic domain"/>
    <property type="match status" value="1"/>
</dbReference>
<name>A0AAF0F2D7_9BASI</name>
<protein>
    <recommendedName>
        <fullName evidence="1">Enoyl reductase (ER) domain-containing protein</fullName>
    </recommendedName>
</protein>
<evidence type="ECO:0000313" key="3">
    <source>
        <dbReference type="Proteomes" id="UP001219933"/>
    </source>
</evidence>
<dbReference type="SMART" id="SM00829">
    <property type="entry name" value="PKS_ER"/>
    <property type="match status" value="1"/>
</dbReference>
<dbReference type="PANTHER" id="PTHR45348:SF2">
    <property type="entry name" value="ZINC-TYPE ALCOHOL DEHYDROGENASE-LIKE PROTEIN C2E1P3.01"/>
    <property type="match status" value="1"/>
</dbReference>
<feature type="domain" description="Enoyl reductase (ER)" evidence="1">
    <location>
        <begin position="15"/>
        <end position="278"/>
    </location>
</feature>
<evidence type="ECO:0000259" key="1">
    <source>
        <dbReference type="SMART" id="SM00829"/>
    </source>
</evidence>
<dbReference type="EMBL" id="CP119882">
    <property type="protein sequence ID" value="WFD36968.1"/>
    <property type="molecule type" value="Genomic_DNA"/>
</dbReference>
<dbReference type="Proteomes" id="UP001219933">
    <property type="component" value="Chromosome 6"/>
</dbReference>
<accession>A0AAF0F2D7</accession>
<sequence length="361" mass="37563">MSAIPAEMNALIVEGPGKVALKQVPTPKLFPGTVIVKVSHVALNPTDWKHLDFLGSVGSTLGSDFSGTVVAVGEGVDGPVALGDRVSGTVHGGAVVGQGAFAEYVLTIPTRLTALPDDMSDSDAAGLGVAGMTAIFALFQEKHLGLTLPSLPLSSLPPVDSSKKLLVWSGASSVGQFTIQLGRLAGYYVIATSSPKNFDWIKDLGASETYSYADESTPEKIAEAHPDLAYAFDTFSEKGSQEACARALSKNGGKLAVILPPSPKVQEINSGVKTTFVLLYTTGGKAINMLGASFDEEYCKEDAAFAAQVQSGKNGIYYKLLTSGLKPNRPAPKSGGLAAVPEGLDLQRSGKVSGEKLLYAI</sequence>
<dbReference type="InterPro" id="IPR013154">
    <property type="entry name" value="ADH-like_N"/>
</dbReference>
<dbReference type="PANTHER" id="PTHR45348">
    <property type="entry name" value="HYPOTHETICAL OXIDOREDUCTASE (EUROFUNG)"/>
    <property type="match status" value="1"/>
</dbReference>
<dbReference type="InterPro" id="IPR036291">
    <property type="entry name" value="NAD(P)-bd_dom_sf"/>
</dbReference>
<dbReference type="SUPFAM" id="SSF51735">
    <property type="entry name" value="NAD(P)-binding Rossmann-fold domains"/>
    <property type="match status" value="1"/>
</dbReference>
<proteinExistence type="predicted"/>
<gene>
    <name evidence="2" type="ORF">MCUN1_003860</name>
</gene>
<organism evidence="2 3">
    <name type="scientific">Malassezia cuniculi</name>
    <dbReference type="NCBI Taxonomy" id="948313"/>
    <lineage>
        <taxon>Eukaryota</taxon>
        <taxon>Fungi</taxon>
        <taxon>Dikarya</taxon>
        <taxon>Basidiomycota</taxon>
        <taxon>Ustilaginomycotina</taxon>
        <taxon>Malasseziomycetes</taxon>
        <taxon>Malasseziales</taxon>
        <taxon>Malasseziaceae</taxon>
        <taxon>Malassezia</taxon>
    </lineage>
</organism>
<dbReference type="CDD" id="cd08249">
    <property type="entry name" value="enoyl_reductase_like"/>
    <property type="match status" value="1"/>
</dbReference>
<dbReference type="InterPro" id="IPR020843">
    <property type="entry name" value="ER"/>
</dbReference>
<dbReference type="InterPro" id="IPR047122">
    <property type="entry name" value="Trans-enoyl_RdTase-like"/>
</dbReference>
<dbReference type="Gene3D" id="3.40.50.720">
    <property type="entry name" value="NAD(P)-binding Rossmann-like Domain"/>
    <property type="match status" value="1"/>
</dbReference>